<sequence>MAAAGRTALESATGSLARGGVPAARALGASATEIGAFTHGSPNLRDGFFRNLDHAPSQVDADLRVVLDMARRPGKPRRPVPVLAPAFSGDVEDLQITWLGHASVLVEIDGVRVLTDPVLSRRCSPSQTVGPARMHAAPVTVADLPSIDVVLISHDHYDHLDMATVVDLALLHPQARFVAPIGVGAHLIAWGVAADRIDQADWWGEVTVSAGGRDITFICCPARHFSGRSLSRNLALWGSWVMAGPVHRVFFSGDTGFSEHFEDVAARLGPVDASLTAVGAYDPVWPDVHVTPEEAVVVHRMLARDRESVMIPIHWGTFNLARHSWGDPIARLLPAAVVNPTDVLIPPPGGTVHLLHRTGTGLEMPRWWEKSA</sequence>
<proteinExistence type="predicted"/>
<protein>
    <submittedName>
        <fullName evidence="2">MBL fold metallo-hydrolase</fullName>
    </submittedName>
</protein>
<organism evidence="2 3">
    <name type="scientific">Gordonia aquimaris</name>
    <dbReference type="NCBI Taxonomy" id="2984863"/>
    <lineage>
        <taxon>Bacteria</taxon>
        <taxon>Bacillati</taxon>
        <taxon>Actinomycetota</taxon>
        <taxon>Actinomycetes</taxon>
        <taxon>Mycobacteriales</taxon>
        <taxon>Gordoniaceae</taxon>
        <taxon>Gordonia</taxon>
    </lineage>
</organism>
<evidence type="ECO:0000259" key="1">
    <source>
        <dbReference type="Pfam" id="PF12706"/>
    </source>
</evidence>
<dbReference type="Pfam" id="PF12706">
    <property type="entry name" value="Lactamase_B_2"/>
    <property type="match status" value="1"/>
</dbReference>
<dbReference type="AlphaFoldDB" id="A0A9X3I2T4"/>
<evidence type="ECO:0000313" key="2">
    <source>
        <dbReference type="EMBL" id="MCX2962848.1"/>
    </source>
</evidence>
<dbReference type="Gene3D" id="3.60.15.10">
    <property type="entry name" value="Ribonuclease Z/Hydroxyacylglutathione hydrolase-like"/>
    <property type="match status" value="1"/>
</dbReference>
<dbReference type="GO" id="GO:0005737">
    <property type="term" value="C:cytoplasm"/>
    <property type="evidence" value="ECO:0007669"/>
    <property type="project" value="TreeGrafter"/>
</dbReference>
<accession>A0A9X3I2T4</accession>
<dbReference type="InterPro" id="IPR001279">
    <property type="entry name" value="Metallo-B-lactamas"/>
</dbReference>
<dbReference type="Proteomes" id="UP001143347">
    <property type="component" value="Unassembled WGS sequence"/>
</dbReference>
<evidence type="ECO:0000313" key="3">
    <source>
        <dbReference type="Proteomes" id="UP001143347"/>
    </source>
</evidence>
<name>A0A9X3I2T4_9ACTN</name>
<feature type="domain" description="Metallo-beta-lactamase" evidence="1">
    <location>
        <begin position="112"/>
        <end position="315"/>
    </location>
</feature>
<comment type="caution">
    <text evidence="2">The sequence shown here is derived from an EMBL/GenBank/DDBJ whole genome shotgun (WGS) entry which is preliminary data.</text>
</comment>
<dbReference type="SUPFAM" id="SSF56281">
    <property type="entry name" value="Metallo-hydrolase/oxidoreductase"/>
    <property type="match status" value="1"/>
</dbReference>
<reference evidence="2" key="1">
    <citation type="submission" date="2022-10" db="EMBL/GenBank/DDBJ databases">
        <title>WGS of marine actinomycetes from Thailand.</title>
        <authorList>
            <person name="Thawai C."/>
        </authorList>
    </citation>
    <scope>NUCLEOTIDE SEQUENCE</scope>
    <source>
        <strain evidence="2">SW21</strain>
    </source>
</reference>
<dbReference type="PANTHER" id="PTHR15032">
    <property type="entry name" value="N-ACYL-PHOSPHATIDYLETHANOLAMINE-HYDROLYZING PHOSPHOLIPASE D"/>
    <property type="match status" value="1"/>
</dbReference>
<gene>
    <name evidence="2" type="ORF">OSB52_01945</name>
</gene>
<dbReference type="InterPro" id="IPR036866">
    <property type="entry name" value="RibonucZ/Hydroxyglut_hydro"/>
</dbReference>
<dbReference type="PANTHER" id="PTHR15032:SF4">
    <property type="entry name" value="N-ACYL-PHOSPHATIDYLETHANOLAMINE-HYDROLYZING PHOSPHOLIPASE D"/>
    <property type="match status" value="1"/>
</dbReference>
<dbReference type="EMBL" id="JAPKFM010000001">
    <property type="protein sequence ID" value="MCX2962848.1"/>
    <property type="molecule type" value="Genomic_DNA"/>
</dbReference>
<keyword evidence="3" id="KW-1185">Reference proteome</keyword>